<dbReference type="Proteomes" id="UP000194266">
    <property type="component" value="Unassembled WGS sequence"/>
</dbReference>
<gene>
    <name evidence="1" type="ORF">OQI_34660</name>
</gene>
<dbReference type="InterPro" id="IPR008930">
    <property type="entry name" value="Terpenoid_cyclase/PrenylTrfase"/>
</dbReference>
<accession>A0ABX3Y8J3</accession>
<protein>
    <recommendedName>
        <fullName evidence="3">Prenyltransferase</fullName>
    </recommendedName>
</protein>
<reference evidence="1 2" key="1">
    <citation type="submission" date="2016-12" db="EMBL/GenBank/DDBJ databases">
        <title>Genome Mining:The Detection of Biosynthetic Gene Clusters to Aid in the Expression of Curamycin A produced by Streptomyces sp. strain CZA14.</title>
        <authorList>
            <person name="Durrell K.A."/>
            <person name="Kirby B.M."/>
            <person name="Khan W."/>
            <person name="Mthethwa T."/>
            <person name="Le Roes-Hill M."/>
        </authorList>
    </citation>
    <scope>NUCLEOTIDE SEQUENCE [LARGE SCALE GENOMIC DNA]</scope>
    <source>
        <strain evidence="1 2">CZA14</strain>
    </source>
</reference>
<evidence type="ECO:0008006" key="3">
    <source>
        <dbReference type="Google" id="ProtNLM"/>
    </source>
</evidence>
<name>A0ABX3Y8J3_9ACTN</name>
<proteinExistence type="predicted"/>
<keyword evidence="2" id="KW-1185">Reference proteome</keyword>
<evidence type="ECO:0000313" key="2">
    <source>
        <dbReference type="Proteomes" id="UP000194266"/>
    </source>
</evidence>
<evidence type="ECO:0000313" key="1">
    <source>
        <dbReference type="EMBL" id="OSZ56124.1"/>
    </source>
</evidence>
<dbReference type="EMBL" id="MRYD01000343">
    <property type="protein sequence ID" value="OSZ56124.1"/>
    <property type="molecule type" value="Genomic_DNA"/>
</dbReference>
<dbReference type="SUPFAM" id="SSF48239">
    <property type="entry name" value="Terpenoid cyclases/Protein prenyltransferases"/>
    <property type="match status" value="1"/>
</dbReference>
<sequence length="301" mass="33421">MFDRAARFLWLTGRVLEQRRFAALFAGHSPHGVRQALAAYRTPDGGYAYGLEPDIRGPEPQPATLRTALPVLDEAGALDPATTAPLLDWLRTVTAPDGGLPVTLPTLRPYPRPPWLPVPDEHTEPAGELLATGPVVATLLKNDVTHPWVERAIAFCRDAVTRLETTHPYEAEAAVAFLDHAPDRDWAADAARRLGRLVREQRLVLLDPRRADEVPVAPGEHHFPHDYAPTPHSLARHWFDDTELNRSLDHLAALQRPDGGWPVRWAHWAPTTESESRPLVTLEALRILTAWDTAAGILRTP</sequence>
<comment type="caution">
    <text evidence="1">The sequence shown here is derived from an EMBL/GenBank/DDBJ whole genome shotgun (WGS) entry which is preliminary data.</text>
</comment>
<organism evidence="1 2">
    <name type="scientific">Streptomyces pharetrae CZA14</name>
    <dbReference type="NCBI Taxonomy" id="1144883"/>
    <lineage>
        <taxon>Bacteria</taxon>
        <taxon>Bacillati</taxon>
        <taxon>Actinomycetota</taxon>
        <taxon>Actinomycetes</taxon>
        <taxon>Kitasatosporales</taxon>
        <taxon>Streptomycetaceae</taxon>
        <taxon>Streptomyces</taxon>
    </lineage>
</organism>